<reference evidence="1 2" key="1">
    <citation type="submission" date="2021-12" db="EMBL/GenBank/DDBJ databases">
        <title>Genome sequence of Kibdelosporangium philippinense ATCC 49844.</title>
        <authorList>
            <person name="Fedorov E.A."/>
            <person name="Omeragic M."/>
            <person name="Shalygina K.F."/>
            <person name="Maclea K.S."/>
        </authorList>
    </citation>
    <scope>NUCLEOTIDE SEQUENCE [LARGE SCALE GENOMIC DNA]</scope>
    <source>
        <strain evidence="1 2">ATCC 49844</strain>
    </source>
</reference>
<comment type="caution">
    <text evidence="1">The sequence shown here is derived from an EMBL/GenBank/DDBJ whole genome shotgun (WGS) entry which is preliminary data.</text>
</comment>
<accession>A0ABS8Z637</accession>
<sequence>MNDRDDEPFDWLPLRLDTGDGQAVNQRVKTWQDGWLPILSETFERDGVKHTISFFSAKVDGVTKVPYAQRR</sequence>
<proteinExistence type="predicted"/>
<evidence type="ECO:0000313" key="1">
    <source>
        <dbReference type="EMBL" id="MCE7003349.1"/>
    </source>
</evidence>
<organism evidence="1 2">
    <name type="scientific">Kibdelosporangium philippinense</name>
    <dbReference type="NCBI Taxonomy" id="211113"/>
    <lineage>
        <taxon>Bacteria</taxon>
        <taxon>Bacillati</taxon>
        <taxon>Actinomycetota</taxon>
        <taxon>Actinomycetes</taxon>
        <taxon>Pseudonocardiales</taxon>
        <taxon>Pseudonocardiaceae</taxon>
        <taxon>Kibdelosporangium</taxon>
    </lineage>
</organism>
<dbReference type="RefSeq" id="WP_233724881.1">
    <property type="nucleotide sequence ID" value="NZ_JAJVCN010000001.1"/>
</dbReference>
<protein>
    <submittedName>
        <fullName evidence="1">Uncharacterized protein</fullName>
    </submittedName>
</protein>
<gene>
    <name evidence="1" type="ORF">LWC34_10995</name>
</gene>
<evidence type="ECO:0000313" key="2">
    <source>
        <dbReference type="Proteomes" id="UP001521150"/>
    </source>
</evidence>
<name>A0ABS8Z637_9PSEU</name>
<dbReference type="Proteomes" id="UP001521150">
    <property type="component" value="Unassembled WGS sequence"/>
</dbReference>
<dbReference type="EMBL" id="JAJVCN010000001">
    <property type="protein sequence ID" value="MCE7003349.1"/>
    <property type="molecule type" value="Genomic_DNA"/>
</dbReference>
<keyword evidence="2" id="KW-1185">Reference proteome</keyword>